<dbReference type="EMBL" id="RFFH01000010">
    <property type="protein sequence ID" value="RMI30406.1"/>
    <property type="molecule type" value="Genomic_DNA"/>
</dbReference>
<feature type="transmembrane region" description="Helical" evidence="1">
    <location>
        <begin position="109"/>
        <end position="130"/>
    </location>
</feature>
<keyword evidence="1" id="KW-0472">Membrane</keyword>
<sequence length="142" mass="15249">MTVHRYVAFDLPGVTTALGMASLLGAAAVHLYLLGTETGLPGYLTAYFVVLSAGWIFAAVMMALGRFADRGWLLAGLVSAVFLVGYVLSRLTGLPGLPAVKYRWDFTPGTVALLCAALFLAVWVSVLLGINVAHPRKRDWHD</sequence>
<dbReference type="Proteomes" id="UP000279275">
    <property type="component" value="Unassembled WGS sequence"/>
</dbReference>
<accession>A0A3M2L0E2</accession>
<reference evidence="2 3" key="1">
    <citation type="submission" date="2018-10" db="EMBL/GenBank/DDBJ databases">
        <title>Isolation from cow dung.</title>
        <authorList>
            <person name="Ling L."/>
        </authorList>
    </citation>
    <scope>NUCLEOTIDE SEQUENCE [LARGE SCALE GENOMIC DNA]</scope>
    <source>
        <strain evidence="2 3">NEAU-LL90</strain>
    </source>
</reference>
<comment type="caution">
    <text evidence="2">The sequence shown here is derived from an EMBL/GenBank/DDBJ whole genome shotgun (WGS) entry which is preliminary data.</text>
</comment>
<organism evidence="2 3">
    <name type="scientific">Nocardia stercoris</name>
    <dbReference type="NCBI Taxonomy" id="2483361"/>
    <lineage>
        <taxon>Bacteria</taxon>
        <taxon>Bacillati</taxon>
        <taxon>Actinomycetota</taxon>
        <taxon>Actinomycetes</taxon>
        <taxon>Mycobacteriales</taxon>
        <taxon>Nocardiaceae</taxon>
        <taxon>Nocardia</taxon>
    </lineage>
</organism>
<feature type="transmembrane region" description="Helical" evidence="1">
    <location>
        <begin position="71"/>
        <end position="89"/>
    </location>
</feature>
<evidence type="ECO:0000256" key="1">
    <source>
        <dbReference type="SAM" id="Phobius"/>
    </source>
</evidence>
<protein>
    <submittedName>
        <fullName evidence="2">Oxidoreductase</fullName>
    </submittedName>
</protein>
<dbReference type="AlphaFoldDB" id="A0A3M2L0E2"/>
<feature type="transmembrane region" description="Helical" evidence="1">
    <location>
        <begin position="7"/>
        <end position="32"/>
    </location>
</feature>
<evidence type="ECO:0000313" key="3">
    <source>
        <dbReference type="Proteomes" id="UP000279275"/>
    </source>
</evidence>
<proteinExistence type="predicted"/>
<evidence type="ECO:0000313" key="2">
    <source>
        <dbReference type="EMBL" id="RMI30406.1"/>
    </source>
</evidence>
<keyword evidence="1" id="KW-0812">Transmembrane</keyword>
<keyword evidence="3" id="KW-1185">Reference proteome</keyword>
<name>A0A3M2L0E2_9NOCA</name>
<gene>
    <name evidence="2" type="ORF">EBN03_22490</name>
</gene>
<keyword evidence="1" id="KW-1133">Transmembrane helix</keyword>
<feature type="transmembrane region" description="Helical" evidence="1">
    <location>
        <begin position="44"/>
        <end position="64"/>
    </location>
</feature>